<evidence type="ECO:0000313" key="3">
    <source>
        <dbReference type="EMBL" id="EKC58628.1"/>
    </source>
</evidence>
<dbReference type="AlphaFoldDB" id="K1SM73"/>
<keyword evidence="1" id="KW-1133">Transmembrane helix</keyword>
<dbReference type="InterPro" id="IPR055382">
    <property type="entry name" value="DUF7601"/>
</dbReference>
<gene>
    <name evidence="3" type="ORF">LEA_13770</name>
</gene>
<proteinExistence type="predicted"/>
<feature type="transmembrane region" description="Helical" evidence="1">
    <location>
        <begin position="160"/>
        <end position="178"/>
    </location>
</feature>
<comment type="caution">
    <text evidence="3">The sequence shown here is derived from an EMBL/GenBank/DDBJ whole genome shotgun (WGS) entry which is preliminary data.</text>
</comment>
<dbReference type="EMBL" id="AJWY01009348">
    <property type="protein sequence ID" value="EKC58628.1"/>
    <property type="molecule type" value="Genomic_DNA"/>
</dbReference>
<feature type="domain" description="DUF7601" evidence="2">
    <location>
        <begin position="28"/>
        <end position="149"/>
    </location>
</feature>
<accession>K1SM73</accession>
<organism evidence="3">
    <name type="scientific">human gut metagenome</name>
    <dbReference type="NCBI Taxonomy" id="408170"/>
    <lineage>
        <taxon>unclassified sequences</taxon>
        <taxon>metagenomes</taxon>
        <taxon>organismal metagenomes</taxon>
    </lineage>
</organism>
<evidence type="ECO:0000259" key="2">
    <source>
        <dbReference type="Pfam" id="PF24547"/>
    </source>
</evidence>
<evidence type="ECO:0000256" key="1">
    <source>
        <dbReference type="SAM" id="Phobius"/>
    </source>
</evidence>
<keyword evidence="1" id="KW-0472">Membrane</keyword>
<dbReference type="Pfam" id="PF24547">
    <property type="entry name" value="DUF7601"/>
    <property type="match status" value="1"/>
</dbReference>
<sequence>METFVNTYGVNKPDTENTVPKPDGTVNDLVISKTVTGNYGERDKKFIFEITINGAEGEWYNLEGQPAIKKGTAARIELKHGDTVKIYGLTENDTYTIKELEADDYKTTFETKLNGTNKAGGSGNIKTATGTIDAGTSLQTQEVAFTNDRTGSATGFASSYGPYALMVVLAGAVAFVLFRKKRAEY</sequence>
<keyword evidence="1" id="KW-0812">Transmembrane</keyword>
<protein>
    <submittedName>
        <fullName evidence="3">Ancillary protein 1</fullName>
    </submittedName>
</protein>
<dbReference type="Gene3D" id="2.60.40.1140">
    <property type="entry name" value="Collagen-binding surface protein Cna, B-type domain"/>
    <property type="match status" value="1"/>
</dbReference>
<name>K1SM73_9ZZZZ</name>
<reference evidence="3" key="1">
    <citation type="journal article" date="2013" name="Environ. Microbiol.">
        <title>Microbiota from the distal guts of lean and obese adolescents exhibit partial functional redundancy besides clear differences in community structure.</title>
        <authorList>
            <person name="Ferrer M."/>
            <person name="Ruiz A."/>
            <person name="Lanza F."/>
            <person name="Haange S.B."/>
            <person name="Oberbach A."/>
            <person name="Till H."/>
            <person name="Bargiela R."/>
            <person name="Campoy C."/>
            <person name="Segura M.T."/>
            <person name="Richter M."/>
            <person name="von Bergen M."/>
            <person name="Seifert J."/>
            <person name="Suarez A."/>
        </authorList>
    </citation>
    <scope>NUCLEOTIDE SEQUENCE</scope>
</reference>